<dbReference type="GO" id="GO:0022857">
    <property type="term" value="F:transmembrane transporter activity"/>
    <property type="evidence" value="ECO:0007669"/>
    <property type="project" value="InterPro"/>
</dbReference>
<evidence type="ECO:0000256" key="6">
    <source>
        <dbReference type="SAM" id="Phobius"/>
    </source>
</evidence>
<feature type="transmembrane region" description="Helical" evidence="6">
    <location>
        <begin position="47"/>
        <end position="69"/>
    </location>
</feature>
<dbReference type="PANTHER" id="PTHR23513">
    <property type="entry name" value="INTEGRAL MEMBRANE EFFLUX PROTEIN-RELATED"/>
    <property type="match status" value="1"/>
</dbReference>
<evidence type="ECO:0000256" key="2">
    <source>
        <dbReference type="ARBA" id="ARBA00022475"/>
    </source>
</evidence>
<dbReference type="SUPFAM" id="SSF103473">
    <property type="entry name" value="MFS general substrate transporter"/>
    <property type="match status" value="1"/>
</dbReference>
<dbReference type="AlphaFoldDB" id="A0A291GZT2"/>
<proteinExistence type="predicted"/>
<evidence type="ECO:0000256" key="1">
    <source>
        <dbReference type="ARBA" id="ARBA00004651"/>
    </source>
</evidence>
<accession>A0A291GZT2</accession>
<dbReference type="RefSeq" id="WP_096800179.1">
    <property type="nucleotide sequence ID" value="NZ_CP023564.1"/>
</dbReference>
<feature type="transmembrane region" description="Helical" evidence="6">
    <location>
        <begin position="146"/>
        <end position="164"/>
    </location>
</feature>
<feature type="transmembrane region" description="Helical" evidence="6">
    <location>
        <begin position="81"/>
        <end position="99"/>
    </location>
</feature>
<feature type="transmembrane region" description="Helical" evidence="6">
    <location>
        <begin position="310"/>
        <end position="331"/>
    </location>
</feature>
<feature type="transmembrane region" description="Helical" evidence="6">
    <location>
        <begin position="105"/>
        <end position="126"/>
    </location>
</feature>
<dbReference type="Pfam" id="PF07690">
    <property type="entry name" value="MFS_1"/>
    <property type="match status" value="1"/>
</dbReference>
<protein>
    <submittedName>
        <fullName evidence="7">MFS transporter</fullName>
    </submittedName>
</protein>
<feature type="transmembrane region" description="Helical" evidence="6">
    <location>
        <begin position="222"/>
        <end position="245"/>
    </location>
</feature>
<name>A0A291GZT2_9MICO</name>
<dbReference type="InterPro" id="IPR036259">
    <property type="entry name" value="MFS_trans_sf"/>
</dbReference>
<sequence length="412" mass="42970">MTTGLDADFRRLWFARAMSDAGTALAMGALPLIAVRTLDASTLQVSILAAAAGLIGAVVALPMGPFLEARRRRPVMITADLVRAALFASVPLAALLGILSFWQLVAVSAIGALGGIVFGGASAAHLKNLVPVEHRTEALGKLESTFWLFNTLGPALGGAIVQLLGTTVTLALQSLGMIASALGISRIQRPEPEPPDPGTRHFLAEAGAGFAIAASHPTLRPLLLNATLFAAFVAWIGPLELVLLLRGLDLPAWQFGIALAAPSLGGLLGSWLAPRVSRRLGEHRTMLWSGLLRGLPLLVLPFLPGGVAGLVLYVVATSALLVAAGVFRPVYSAVRMEATEDRYMVRVTTAFTLASRGAAPLFALFAGLLATAIGVREALLVGVVGLILSGLLLPRRRQAAPVEPAPHAEPVR</sequence>
<dbReference type="GO" id="GO:0005886">
    <property type="term" value="C:plasma membrane"/>
    <property type="evidence" value="ECO:0007669"/>
    <property type="project" value="UniProtKB-SubCell"/>
</dbReference>
<dbReference type="EMBL" id="CP023564">
    <property type="protein sequence ID" value="ATG55719.1"/>
    <property type="molecule type" value="Genomic_DNA"/>
</dbReference>
<reference evidence="7 8" key="1">
    <citation type="journal article" date="2014" name="Int. J. Syst. Evol. Microbiol.">
        <title>Brachybacterium ginsengisoli sp. nov., isolated from soil of a ginseng field.</title>
        <authorList>
            <person name="Hoang V.A."/>
            <person name="Kim Y.J."/>
            <person name="Nguyen N.L."/>
            <person name="Yang D.C."/>
        </authorList>
    </citation>
    <scope>NUCLEOTIDE SEQUENCE [LARGE SCALE GENOMIC DNA]</scope>
    <source>
        <strain evidence="7 8">DCY80</strain>
    </source>
</reference>
<organism evidence="7 8">
    <name type="scientific">Brachybacterium ginsengisoli</name>
    <dbReference type="NCBI Taxonomy" id="1331682"/>
    <lineage>
        <taxon>Bacteria</taxon>
        <taxon>Bacillati</taxon>
        <taxon>Actinomycetota</taxon>
        <taxon>Actinomycetes</taxon>
        <taxon>Micrococcales</taxon>
        <taxon>Dermabacteraceae</taxon>
        <taxon>Brachybacterium</taxon>
    </lineage>
</organism>
<feature type="transmembrane region" description="Helical" evidence="6">
    <location>
        <begin position="343"/>
        <end position="367"/>
    </location>
</feature>
<comment type="subcellular location">
    <subcellularLocation>
        <location evidence="1">Cell membrane</location>
        <topology evidence="1">Multi-pass membrane protein</topology>
    </subcellularLocation>
</comment>
<evidence type="ECO:0000256" key="4">
    <source>
        <dbReference type="ARBA" id="ARBA00022989"/>
    </source>
</evidence>
<dbReference type="KEGG" id="bgg:CFK41_13750"/>
<dbReference type="OrthoDB" id="9815525at2"/>
<keyword evidence="5 6" id="KW-0472">Membrane</keyword>
<dbReference type="InterPro" id="IPR011701">
    <property type="entry name" value="MFS"/>
</dbReference>
<evidence type="ECO:0000256" key="5">
    <source>
        <dbReference type="ARBA" id="ARBA00023136"/>
    </source>
</evidence>
<feature type="transmembrane region" description="Helical" evidence="6">
    <location>
        <begin position="373"/>
        <end position="393"/>
    </location>
</feature>
<feature type="transmembrane region" description="Helical" evidence="6">
    <location>
        <begin position="12"/>
        <end position="35"/>
    </location>
</feature>
<evidence type="ECO:0000313" key="8">
    <source>
        <dbReference type="Proteomes" id="UP000217889"/>
    </source>
</evidence>
<feature type="transmembrane region" description="Helical" evidence="6">
    <location>
        <begin position="251"/>
        <end position="273"/>
    </location>
</feature>
<dbReference type="Gene3D" id="1.20.1250.20">
    <property type="entry name" value="MFS general substrate transporter like domains"/>
    <property type="match status" value="1"/>
</dbReference>
<dbReference type="Proteomes" id="UP000217889">
    <property type="component" value="Chromosome"/>
</dbReference>
<keyword evidence="2" id="KW-1003">Cell membrane</keyword>
<keyword evidence="4 6" id="KW-1133">Transmembrane helix</keyword>
<evidence type="ECO:0000256" key="3">
    <source>
        <dbReference type="ARBA" id="ARBA00022692"/>
    </source>
</evidence>
<dbReference type="PANTHER" id="PTHR23513:SF6">
    <property type="entry name" value="MAJOR FACILITATOR SUPERFAMILY ASSOCIATED DOMAIN-CONTAINING PROTEIN"/>
    <property type="match status" value="1"/>
</dbReference>
<keyword evidence="8" id="KW-1185">Reference proteome</keyword>
<keyword evidence="3 6" id="KW-0812">Transmembrane</keyword>
<gene>
    <name evidence="7" type="ORF">CFK41_13750</name>
</gene>
<dbReference type="CDD" id="cd06173">
    <property type="entry name" value="MFS_MefA_like"/>
    <property type="match status" value="1"/>
</dbReference>
<evidence type="ECO:0000313" key="7">
    <source>
        <dbReference type="EMBL" id="ATG55719.1"/>
    </source>
</evidence>